<reference evidence="2" key="2">
    <citation type="submission" date="2023-06" db="EMBL/GenBank/DDBJ databases">
        <authorList>
            <consortium name="Lawrence Berkeley National Laboratory"/>
            <person name="Haridas S."/>
            <person name="Hensen N."/>
            <person name="Bonometti L."/>
            <person name="Westerberg I."/>
            <person name="Brannstrom I.O."/>
            <person name="Guillou S."/>
            <person name="Cros-Aarteil S."/>
            <person name="Calhoun S."/>
            <person name="Kuo A."/>
            <person name="Mondo S."/>
            <person name="Pangilinan J."/>
            <person name="Riley R."/>
            <person name="Labutti K."/>
            <person name="Andreopoulos B."/>
            <person name="Lipzen A."/>
            <person name="Chen C."/>
            <person name="Yanf M."/>
            <person name="Daum C."/>
            <person name="Ng V."/>
            <person name="Clum A."/>
            <person name="Steindorff A."/>
            <person name="Ohm R."/>
            <person name="Martin F."/>
            <person name="Silar P."/>
            <person name="Natvig D."/>
            <person name="Lalanne C."/>
            <person name="Gautier V."/>
            <person name="Ament-Velasquez S.L."/>
            <person name="Kruys A."/>
            <person name="Hutchinson M.I."/>
            <person name="Powell A.J."/>
            <person name="Barry K."/>
            <person name="Miller A.N."/>
            <person name="Grigoriev I.V."/>
            <person name="Debuchy R."/>
            <person name="Gladieux P."/>
            <person name="Thoren M.H."/>
            <person name="Johannesson H."/>
        </authorList>
    </citation>
    <scope>NUCLEOTIDE SEQUENCE</scope>
    <source>
        <strain evidence="2">CBS 314.62</strain>
    </source>
</reference>
<dbReference type="EMBL" id="JAULSO010000002">
    <property type="protein sequence ID" value="KAK3688841.1"/>
    <property type="molecule type" value="Genomic_DNA"/>
</dbReference>
<evidence type="ECO:0000313" key="3">
    <source>
        <dbReference type="Proteomes" id="UP001270362"/>
    </source>
</evidence>
<proteinExistence type="predicted"/>
<feature type="region of interest" description="Disordered" evidence="1">
    <location>
        <begin position="1"/>
        <end position="65"/>
    </location>
</feature>
<name>A0AAE0XAH3_9PEZI</name>
<evidence type="ECO:0000313" key="2">
    <source>
        <dbReference type="EMBL" id="KAK3688841.1"/>
    </source>
</evidence>
<keyword evidence="3" id="KW-1185">Reference proteome</keyword>
<evidence type="ECO:0000256" key="1">
    <source>
        <dbReference type="SAM" id="MobiDB-lite"/>
    </source>
</evidence>
<organism evidence="2 3">
    <name type="scientific">Podospora appendiculata</name>
    <dbReference type="NCBI Taxonomy" id="314037"/>
    <lineage>
        <taxon>Eukaryota</taxon>
        <taxon>Fungi</taxon>
        <taxon>Dikarya</taxon>
        <taxon>Ascomycota</taxon>
        <taxon>Pezizomycotina</taxon>
        <taxon>Sordariomycetes</taxon>
        <taxon>Sordariomycetidae</taxon>
        <taxon>Sordariales</taxon>
        <taxon>Podosporaceae</taxon>
        <taxon>Podospora</taxon>
    </lineage>
</organism>
<feature type="compositionally biased region" description="Pro residues" evidence="1">
    <location>
        <begin position="1"/>
        <end position="12"/>
    </location>
</feature>
<accession>A0AAE0XAH3</accession>
<gene>
    <name evidence="2" type="ORF">B0T22DRAFT_440362</name>
</gene>
<sequence length="320" mass="36445">MSKIPPKPPTSPGPTDSPSHHGPDANPHRQGFHSVRHPSEASEGQVKALDPQRTRGPVPGPPSRAHTIPPILHICRLARVAGLKRYRLLRHYTFCREPTPNSHRVRGHTCQYTVPQPTGKAVYVDLAHDVFDIREHPKTTGGCCGCCDCLHRLYFPYSYIIRCPFRECKKLHIPVMALRRGLDLSTGWQPPAVVSSFNDLRPETIPFNESDLDMDKQVKDEFAANVPWFVESTIAFSEMMAKCWWELYRQVEHLGSVQQRGPAEERRWIKLVKAQDKMLDWDRSEDSEEEIHELKEELHAELRAELKALQNPAGDAPAHT</sequence>
<comment type="caution">
    <text evidence="2">The sequence shown here is derived from an EMBL/GenBank/DDBJ whole genome shotgun (WGS) entry which is preliminary data.</text>
</comment>
<dbReference type="Proteomes" id="UP001270362">
    <property type="component" value="Unassembled WGS sequence"/>
</dbReference>
<reference evidence="2" key="1">
    <citation type="journal article" date="2023" name="Mol. Phylogenet. Evol.">
        <title>Genome-scale phylogeny and comparative genomics of the fungal order Sordariales.</title>
        <authorList>
            <person name="Hensen N."/>
            <person name="Bonometti L."/>
            <person name="Westerberg I."/>
            <person name="Brannstrom I.O."/>
            <person name="Guillou S."/>
            <person name="Cros-Aarteil S."/>
            <person name="Calhoun S."/>
            <person name="Haridas S."/>
            <person name="Kuo A."/>
            <person name="Mondo S."/>
            <person name="Pangilinan J."/>
            <person name="Riley R."/>
            <person name="LaButti K."/>
            <person name="Andreopoulos B."/>
            <person name="Lipzen A."/>
            <person name="Chen C."/>
            <person name="Yan M."/>
            <person name="Daum C."/>
            <person name="Ng V."/>
            <person name="Clum A."/>
            <person name="Steindorff A."/>
            <person name="Ohm R.A."/>
            <person name="Martin F."/>
            <person name="Silar P."/>
            <person name="Natvig D.O."/>
            <person name="Lalanne C."/>
            <person name="Gautier V."/>
            <person name="Ament-Velasquez S.L."/>
            <person name="Kruys A."/>
            <person name="Hutchinson M.I."/>
            <person name="Powell A.J."/>
            <person name="Barry K."/>
            <person name="Miller A.N."/>
            <person name="Grigoriev I.V."/>
            <person name="Debuchy R."/>
            <person name="Gladieux P."/>
            <person name="Hiltunen Thoren M."/>
            <person name="Johannesson H."/>
        </authorList>
    </citation>
    <scope>NUCLEOTIDE SEQUENCE</scope>
    <source>
        <strain evidence="2">CBS 314.62</strain>
    </source>
</reference>
<dbReference type="AlphaFoldDB" id="A0AAE0XAH3"/>
<feature type="compositionally biased region" description="Basic and acidic residues" evidence="1">
    <location>
        <begin position="18"/>
        <end position="27"/>
    </location>
</feature>
<protein>
    <submittedName>
        <fullName evidence="2">Uncharacterized protein</fullName>
    </submittedName>
</protein>